<dbReference type="Gene3D" id="3.40.50.720">
    <property type="entry name" value="NAD(P)-binding Rossmann-like Domain"/>
    <property type="match status" value="1"/>
</dbReference>
<protein>
    <submittedName>
        <fullName evidence="3">SDR family NAD(P)-dependent oxidoreductase</fullName>
        <ecNumber evidence="3">1.1.1.-</ecNumber>
    </submittedName>
</protein>
<organism evidence="3 4">
    <name type="scientific">Nocardia jiangxiensis</name>
    <dbReference type="NCBI Taxonomy" id="282685"/>
    <lineage>
        <taxon>Bacteria</taxon>
        <taxon>Bacillati</taxon>
        <taxon>Actinomycetota</taxon>
        <taxon>Actinomycetes</taxon>
        <taxon>Mycobacteriales</taxon>
        <taxon>Nocardiaceae</taxon>
        <taxon>Nocardia</taxon>
    </lineage>
</organism>
<dbReference type="RefSeq" id="WP_387404061.1">
    <property type="nucleotide sequence ID" value="NZ_JBIAQY010000004.1"/>
</dbReference>
<sequence length="307" mass="31957">MGNELTGKVAIVTGAGRGIGRAYAHALADRGAQVVVSDLAPANGTSAAETVAEEIRADGGNAVANHADVSVLSDVARLVETAVATFGRLDILVANAGIARPGRLFDLDPADWNATLSVHATGTFNCIHEAAPALIEAGGGSIITVGDITTDLYYPNNGAYRAAKAAIAVTTMYTAEELREFNINVNAVMPGSTATGMVETYLSSIDRDSGQFESFVAAANKVFERPEGESASAPAAPETVPPLGIYLCTDEARSITGRFFCLANGLIRLVGPRTEPLDIRTTSPIWSTEELEAAVPPLVARIDSARI</sequence>
<comment type="caution">
    <text evidence="3">The sequence shown here is derived from an EMBL/GenBank/DDBJ whole genome shotgun (WGS) entry which is preliminary data.</text>
</comment>
<evidence type="ECO:0000313" key="3">
    <source>
        <dbReference type="EMBL" id="MFF3569276.1"/>
    </source>
</evidence>
<gene>
    <name evidence="3" type="ORF">ACFYXQ_16015</name>
</gene>
<keyword evidence="3" id="KW-0560">Oxidoreductase</keyword>
<reference evidence="3 4" key="1">
    <citation type="submission" date="2024-10" db="EMBL/GenBank/DDBJ databases">
        <title>The Natural Products Discovery Center: Release of the First 8490 Sequenced Strains for Exploring Actinobacteria Biosynthetic Diversity.</title>
        <authorList>
            <person name="Kalkreuter E."/>
            <person name="Kautsar S.A."/>
            <person name="Yang D."/>
            <person name="Bader C.D."/>
            <person name="Teijaro C.N."/>
            <person name="Fluegel L."/>
            <person name="Davis C.M."/>
            <person name="Simpson J.R."/>
            <person name="Lauterbach L."/>
            <person name="Steele A.D."/>
            <person name="Gui C."/>
            <person name="Meng S."/>
            <person name="Li G."/>
            <person name="Viehrig K."/>
            <person name="Ye F."/>
            <person name="Su P."/>
            <person name="Kiefer A.F."/>
            <person name="Nichols A."/>
            <person name="Cepeda A.J."/>
            <person name="Yan W."/>
            <person name="Fan B."/>
            <person name="Jiang Y."/>
            <person name="Adhikari A."/>
            <person name="Zheng C.-J."/>
            <person name="Schuster L."/>
            <person name="Cowan T.M."/>
            <person name="Smanski M.J."/>
            <person name="Chevrette M.G."/>
            <person name="De Carvalho L.P.S."/>
            <person name="Shen B."/>
        </authorList>
    </citation>
    <scope>NUCLEOTIDE SEQUENCE [LARGE SCALE GENOMIC DNA]</scope>
    <source>
        <strain evidence="3 4">NPDC002593</strain>
    </source>
</reference>
<name>A0ABW6RZ24_9NOCA</name>
<proteinExistence type="inferred from homology"/>
<dbReference type="EC" id="1.1.1.-" evidence="3"/>
<dbReference type="SUPFAM" id="SSF51735">
    <property type="entry name" value="NAD(P)-binding Rossmann-fold domains"/>
    <property type="match status" value="1"/>
</dbReference>
<dbReference type="GO" id="GO:0016491">
    <property type="term" value="F:oxidoreductase activity"/>
    <property type="evidence" value="ECO:0007669"/>
    <property type="project" value="UniProtKB-KW"/>
</dbReference>
<evidence type="ECO:0000256" key="2">
    <source>
        <dbReference type="RuleBase" id="RU000363"/>
    </source>
</evidence>
<dbReference type="Pfam" id="PF00106">
    <property type="entry name" value="adh_short"/>
    <property type="match status" value="1"/>
</dbReference>
<keyword evidence="4" id="KW-1185">Reference proteome</keyword>
<accession>A0ABW6RZ24</accession>
<dbReference type="InterPro" id="IPR036291">
    <property type="entry name" value="NAD(P)-bd_dom_sf"/>
</dbReference>
<evidence type="ECO:0000256" key="1">
    <source>
        <dbReference type="ARBA" id="ARBA00006484"/>
    </source>
</evidence>
<evidence type="ECO:0000313" key="4">
    <source>
        <dbReference type="Proteomes" id="UP001601992"/>
    </source>
</evidence>
<comment type="similarity">
    <text evidence="1 2">Belongs to the short-chain dehydrogenases/reductases (SDR) family.</text>
</comment>
<dbReference type="PRINTS" id="PR00081">
    <property type="entry name" value="GDHRDH"/>
</dbReference>
<dbReference type="PRINTS" id="PR00080">
    <property type="entry name" value="SDRFAMILY"/>
</dbReference>
<dbReference type="PANTHER" id="PTHR42760">
    <property type="entry name" value="SHORT-CHAIN DEHYDROGENASES/REDUCTASES FAMILY MEMBER"/>
    <property type="match status" value="1"/>
</dbReference>
<dbReference type="Proteomes" id="UP001601992">
    <property type="component" value="Unassembled WGS sequence"/>
</dbReference>
<dbReference type="PANTHER" id="PTHR42760:SF40">
    <property type="entry name" value="3-OXOACYL-[ACYL-CARRIER-PROTEIN] REDUCTASE, CHLOROPLASTIC"/>
    <property type="match status" value="1"/>
</dbReference>
<dbReference type="EMBL" id="JBIAQY010000004">
    <property type="protein sequence ID" value="MFF3569276.1"/>
    <property type="molecule type" value="Genomic_DNA"/>
</dbReference>
<dbReference type="InterPro" id="IPR002347">
    <property type="entry name" value="SDR_fam"/>
</dbReference>